<keyword evidence="3" id="KW-1185">Reference proteome</keyword>
<dbReference type="EMBL" id="JARKIE010000220">
    <property type="protein sequence ID" value="KAJ7664826.1"/>
    <property type="molecule type" value="Genomic_DNA"/>
</dbReference>
<organism evidence="2 3">
    <name type="scientific">Mycena rosella</name>
    <name type="common">Pink bonnet</name>
    <name type="synonym">Agaricus rosellus</name>
    <dbReference type="NCBI Taxonomy" id="1033263"/>
    <lineage>
        <taxon>Eukaryota</taxon>
        <taxon>Fungi</taxon>
        <taxon>Dikarya</taxon>
        <taxon>Basidiomycota</taxon>
        <taxon>Agaricomycotina</taxon>
        <taxon>Agaricomycetes</taxon>
        <taxon>Agaricomycetidae</taxon>
        <taxon>Agaricales</taxon>
        <taxon>Marasmiineae</taxon>
        <taxon>Mycenaceae</taxon>
        <taxon>Mycena</taxon>
    </lineage>
</organism>
<dbReference type="AlphaFoldDB" id="A0AAD7CVD2"/>
<name>A0AAD7CVD2_MYCRO</name>
<feature type="region of interest" description="Disordered" evidence="1">
    <location>
        <begin position="17"/>
        <end position="37"/>
    </location>
</feature>
<evidence type="ECO:0000256" key="1">
    <source>
        <dbReference type="SAM" id="MobiDB-lite"/>
    </source>
</evidence>
<sequence>MYLFSFGEYKVLGAGKKKRPLGSSSPPGSASSATGFQNTAYGGDGGIRACGVQEVGVGGRACGNSDTDKEVICRREWDTWGACCGNWAVVKGASRHLQCVRIVKTIHEPMRRAKASERDAGDQRVQPGLSSFHQIFPSLERYKRRPKASGAIGRA</sequence>
<reference evidence="2" key="1">
    <citation type="submission" date="2023-03" db="EMBL/GenBank/DDBJ databases">
        <title>Massive genome expansion in bonnet fungi (Mycena s.s.) driven by repeated elements and novel gene families across ecological guilds.</title>
        <authorList>
            <consortium name="Lawrence Berkeley National Laboratory"/>
            <person name="Harder C.B."/>
            <person name="Miyauchi S."/>
            <person name="Viragh M."/>
            <person name="Kuo A."/>
            <person name="Thoen E."/>
            <person name="Andreopoulos B."/>
            <person name="Lu D."/>
            <person name="Skrede I."/>
            <person name="Drula E."/>
            <person name="Henrissat B."/>
            <person name="Morin E."/>
            <person name="Kohler A."/>
            <person name="Barry K."/>
            <person name="LaButti K."/>
            <person name="Morin E."/>
            <person name="Salamov A."/>
            <person name="Lipzen A."/>
            <person name="Mereny Z."/>
            <person name="Hegedus B."/>
            <person name="Baldrian P."/>
            <person name="Stursova M."/>
            <person name="Weitz H."/>
            <person name="Taylor A."/>
            <person name="Grigoriev I.V."/>
            <person name="Nagy L.G."/>
            <person name="Martin F."/>
            <person name="Kauserud H."/>
        </authorList>
    </citation>
    <scope>NUCLEOTIDE SEQUENCE</scope>
    <source>
        <strain evidence="2">CBHHK067</strain>
    </source>
</reference>
<proteinExistence type="predicted"/>
<protein>
    <submittedName>
        <fullName evidence="2">Uncharacterized protein</fullName>
    </submittedName>
</protein>
<evidence type="ECO:0000313" key="3">
    <source>
        <dbReference type="Proteomes" id="UP001221757"/>
    </source>
</evidence>
<accession>A0AAD7CVD2</accession>
<comment type="caution">
    <text evidence="2">The sequence shown here is derived from an EMBL/GenBank/DDBJ whole genome shotgun (WGS) entry which is preliminary data.</text>
</comment>
<gene>
    <name evidence="2" type="ORF">B0H17DRAFT_1143584</name>
</gene>
<evidence type="ECO:0000313" key="2">
    <source>
        <dbReference type="EMBL" id="KAJ7664826.1"/>
    </source>
</evidence>
<feature type="compositionally biased region" description="Low complexity" evidence="1">
    <location>
        <begin position="22"/>
        <end position="33"/>
    </location>
</feature>
<dbReference type="Proteomes" id="UP001221757">
    <property type="component" value="Unassembled WGS sequence"/>
</dbReference>